<dbReference type="PANTHER" id="PTHR33221">
    <property type="entry name" value="WINGED HELIX-TURN-HELIX TRANSCRIPTIONAL REGULATOR, RRF2 FAMILY"/>
    <property type="match status" value="1"/>
</dbReference>
<sequence length="156" mass="16582">MRLTLRTNLAMRTLMFCAVNDGRTVRKAEVARACNASENHLAHVIVLLGQQGVIRTTRGRNGGLRLARPPGEIDIGAVIRALESSVPFAECFEGAENHCPIAEHCRLRGVLGRAVEAFYAALDGIALSELTTANPGLSAVLGLGTAPGARELPRLC</sequence>
<reference evidence="2" key="1">
    <citation type="submission" date="2020-09" db="EMBL/GenBank/DDBJ databases">
        <title>A novel bacterium of genus Mangrovicoccus, isolated from South China Sea.</title>
        <authorList>
            <person name="Huang H."/>
            <person name="Mo K."/>
            <person name="Hu Y."/>
        </authorList>
    </citation>
    <scope>NUCLEOTIDE SEQUENCE</scope>
    <source>
        <strain evidence="2">HB182678</strain>
    </source>
</reference>
<keyword evidence="3" id="KW-1185">Reference proteome</keyword>
<evidence type="ECO:0000313" key="2">
    <source>
        <dbReference type="EMBL" id="MBE3636957.1"/>
    </source>
</evidence>
<dbReference type="Proteomes" id="UP000609121">
    <property type="component" value="Unassembled WGS sequence"/>
</dbReference>
<dbReference type="RefSeq" id="WP_193179140.1">
    <property type="nucleotide sequence ID" value="NZ_JACVXA010000004.1"/>
</dbReference>
<dbReference type="GO" id="GO:0003700">
    <property type="term" value="F:DNA-binding transcription factor activity"/>
    <property type="evidence" value="ECO:0007669"/>
    <property type="project" value="TreeGrafter"/>
</dbReference>
<comment type="caution">
    <text evidence="2">The sequence shown here is derived from an EMBL/GenBank/DDBJ whole genome shotgun (WGS) entry which is preliminary data.</text>
</comment>
<dbReference type="AlphaFoldDB" id="A0A8J7CVW4"/>
<dbReference type="GO" id="GO:0003677">
    <property type="term" value="F:DNA binding"/>
    <property type="evidence" value="ECO:0007669"/>
    <property type="project" value="UniProtKB-KW"/>
</dbReference>
<evidence type="ECO:0000256" key="1">
    <source>
        <dbReference type="ARBA" id="ARBA00023125"/>
    </source>
</evidence>
<dbReference type="SUPFAM" id="SSF46785">
    <property type="entry name" value="Winged helix' DNA-binding domain"/>
    <property type="match status" value="1"/>
</dbReference>
<dbReference type="PANTHER" id="PTHR33221:SF4">
    <property type="entry name" value="HTH-TYPE TRANSCRIPTIONAL REPRESSOR NSRR"/>
    <property type="match status" value="1"/>
</dbReference>
<gene>
    <name evidence="2" type="ORF">ICN82_01910</name>
</gene>
<dbReference type="InterPro" id="IPR036388">
    <property type="entry name" value="WH-like_DNA-bd_sf"/>
</dbReference>
<dbReference type="NCBIfam" id="TIGR00738">
    <property type="entry name" value="rrf2_super"/>
    <property type="match status" value="1"/>
</dbReference>
<dbReference type="InterPro" id="IPR036390">
    <property type="entry name" value="WH_DNA-bd_sf"/>
</dbReference>
<dbReference type="EMBL" id="JACVXA010000004">
    <property type="protein sequence ID" value="MBE3636957.1"/>
    <property type="molecule type" value="Genomic_DNA"/>
</dbReference>
<dbReference type="Pfam" id="PF02082">
    <property type="entry name" value="Rrf2"/>
    <property type="match status" value="1"/>
</dbReference>
<name>A0A8J7CVW4_9RHOB</name>
<accession>A0A8J7CVW4</accession>
<dbReference type="PROSITE" id="PS51197">
    <property type="entry name" value="HTH_RRF2_2"/>
    <property type="match status" value="1"/>
</dbReference>
<dbReference type="GO" id="GO:0005829">
    <property type="term" value="C:cytosol"/>
    <property type="evidence" value="ECO:0007669"/>
    <property type="project" value="TreeGrafter"/>
</dbReference>
<evidence type="ECO:0000313" key="3">
    <source>
        <dbReference type="Proteomes" id="UP000609121"/>
    </source>
</evidence>
<proteinExistence type="predicted"/>
<dbReference type="InterPro" id="IPR000944">
    <property type="entry name" value="Tscrpt_reg_Rrf2"/>
</dbReference>
<organism evidence="2 3">
    <name type="scientific">Mangrovicoccus algicola</name>
    <dbReference type="NCBI Taxonomy" id="2771008"/>
    <lineage>
        <taxon>Bacteria</taxon>
        <taxon>Pseudomonadati</taxon>
        <taxon>Pseudomonadota</taxon>
        <taxon>Alphaproteobacteria</taxon>
        <taxon>Rhodobacterales</taxon>
        <taxon>Paracoccaceae</taxon>
        <taxon>Mangrovicoccus</taxon>
    </lineage>
</organism>
<dbReference type="Gene3D" id="1.10.10.10">
    <property type="entry name" value="Winged helix-like DNA-binding domain superfamily/Winged helix DNA-binding domain"/>
    <property type="match status" value="1"/>
</dbReference>
<protein>
    <submittedName>
        <fullName evidence="2">Rrf2 family transcriptional regulator</fullName>
    </submittedName>
</protein>
<keyword evidence="1" id="KW-0238">DNA-binding</keyword>